<evidence type="ECO:0000313" key="7">
    <source>
        <dbReference type="Proteomes" id="UP000474757"/>
    </source>
</evidence>
<feature type="domain" description="SsuA/THI5-like" evidence="5">
    <location>
        <begin position="51"/>
        <end position="257"/>
    </location>
</feature>
<gene>
    <name evidence="6" type="ORF">GZA08_03725</name>
</gene>
<accession>A0A6B2K171</accession>
<dbReference type="EMBL" id="JAAGAB010000001">
    <property type="protein sequence ID" value="NDV00076.1"/>
    <property type="molecule type" value="Genomic_DNA"/>
</dbReference>
<comment type="subcellular location">
    <subcellularLocation>
        <location evidence="1">Periplasm</location>
    </subcellularLocation>
</comment>
<comment type="caution">
    <text evidence="6">The sequence shown here is derived from an EMBL/GenBank/DDBJ whole genome shotgun (WGS) entry which is preliminary data.</text>
</comment>
<keyword evidence="3 4" id="KW-0732">Signal</keyword>
<keyword evidence="7" id="KW-1185">Reference proteome</keyword>
<evidence type="ECO:0000256" key="3">
    <source>
        <dbReference type="ARBA" id="ARBA00022729"/>
    </source>
</evidence>
<dbReference type="GO" id="GO:0042918">
    <property type="term" value="P:alkanesulfonate transmembrane transport"/>
    <property type="evidence" value="ECO:0007669"/>
    <property type="project" value="TreeGrafter"/>
</dbReference>
<name>A0A6B2K171_9RHOB</name>
<dbReference type="SUPFAM" id="SSF53850">
    <property type="entry name" value="Periplasmic binding protein-like II"/>
    <property type="match status" value="1"/>
</dbReference>
<feature type="signal peptide" evidence="4">
    <location>
        <begin position="1"/>
        <end position="22"/>
    </location>
</feature>
<dbReference type="Gene3D" id="3.40.190.10">
    <property type="entry name" value="Periplasmic binding protein-like II"/>
    <property type="match status" value="2"/>
</dbReference>
<evidence type="ECO:0000256" key="2">
    <source>
        <dbReference type="ARBA" id="ARBA00010742"/>
    </source>
</evidence>
<organism evidence="6 7">
    <name type="scientific">Pseudoroseicyclus tamaricis</name>
    <dbReference type="NCBI Taxonomy" id="2705421"/>
    <lineage>
        <taxon>Bacteria</taxon>
        <taxon>Pseudomonadati</taxon>
        <taxon>Pseudomonadota</taxon>
        <taxon>Alphaproteobacteria</taxon>
        <taxon>Rhodobacterales</taxon>
        <taxon>Paracoccaceae</taxon>
        <taxon>Pseudoroseicyclus</taxon>
    </lineage>
</organism>
<evidence type="ECO:0000256" key="4">
    <source>
        <dbReference type="SAM" id="SignalP"/>
    </source>
</evidence>
<dbReference type="AlphaFoldDB" id="A0A6B2K171"/>
<evidence type="ECO:0000256" key="1">
    <source>
        <dbReference type="ARBA" id="ARBA00004418"/>
    </source>
</evidence>
<sequence>MIPRRLFLASTLAAVAASMAVAQEDDVLELTIALAVDDANFNVTTGSVFRLAEEFGFYEEHGLDVTYVALDGTPQAAAALQSGDVDAADIGMDAAIRLVAQNDFPIRGIVATSTGSPFLIAAKDDIQSVEDLEGRTYAIADNGSLDHNLTQSALRGMGVSQDAPSYVAIGAPAVRVQALAVGQVDATTVSFGTYGSIEGTEGIHVLMDADRFSAFAPPMSKFLAVHEDTIAEKDEALLRLTEALIDTAREMEAHPERWVEAAVAARPDLAPESIERNAEFLTTRWCINGCFDPAELQTSVDFIYANPDFADVPVLSADQLVDTSYTERALENLGTQGGEGLDARM</sequence>
<reference evidence="6 7" key="1">
    <citation type="submission" date="2020-02" db="EMBL/GenBank/DDBJ databases">
        <title>Pseudoroseicyclus tamarix, sp. nov., isolated from offshore sediment of a Tamarix chinensis forest.</title>
        <authorList>
            <person name="Gai Y."/>
        </authorList>
    </citation>
    <scope>NUCLEOTIDE SEQUENCE [LARGE SCALE GENOMIC DNA]</scope>
    <source>
        <strain evidence="6 7">CLL3-39</strain>
    </source>
</reference>
<dbReference type="PANTHER" id="PTHR30024:SF47">
    <property type="entry name" value="TAURINE-BINDING PERIPLASMIC PROTEIN"/>
    <property type="match status" value="1"/>
</dbReference>
<evidence type="ECO:0000313" key="6">
    <source>
        <dbReference type="EMBL" id="NDV00076.1"/>
    </source>
</evidence>
<evidence type="ECO:0000259" key="5">
    <source>
        <dbReference type="Pfam" id="PF09084"/>
    </source>
</evidence>
<protein>
    <submittedName>
        <fullName evidence="6">ABC transporter substrate-binding protein</fullName>
    </submittedName>
</protein>
<dbReference type="RefSeq" id="WP_163890062.1">
    <property type="nucleotide sequence ID" value="NZ_JAAFYS010000001.1"/>
</dbReference>
<dbReference type="InterPro" id="IPR015168">
    <property type="entry name" value="SsuA/THI5"/>
</dbReference>
<dbReference type="PANTHER" id="PTHR30024">
    <property type="entry name" value="ALIPHATIC SULFONATES-BINDING PROTEIN-RELATED"/>
    <property type="match status" value="1"/>
</dbReference>
<comment type="similarity">
    <text evidence="2">Belongs to the bacterial solute-binding protein SsuA/TauA family.</text>
</comment>
<dbReference type="Proteomes" id="UP000474757">
    <property type="component" value="Unassembled WGS sequence"/>
</dbReference>
<feature type="chain" id="PRO_5025659164" evidence="4">
    <location>
        <begin position="23"/>
        <end position="345"/>
    </location>
</feature>
<proteinExistence type="inferred from homology"/>
<dbReference type="Pfam" id="PF09084">
    <property type="entry name" value="NMT1"/>
    <property type="match status" value="1"/>
</dbReference>
<dbReference type="GO" id="GO:0042597">
    <property type="term" value="C:periplasmic space"/>
    <property type="evidence" value="ECO:0007669"/>
    <property type="project" value="UniProtKB-SubCell"/>
</dbReference>